<dbReference type="SUPFAM" id="SSF158745">
    <property type="entry name" value="LanC-like"/>
    <property type="match status" value="1"/>
</dbReference>
<reference evidence="1 2" key="1">
    <citation type="submission" date="2020-03" db="EMBL/GenBank/DDBJ databases">
        <title>Sequencing the genomes of 1000 actinobacteria strains.</title>
        <authorList>
            <person name="Klenk H.-P."/>
        </authorList>
    </citation>
    <scope>NUCLEOTIDE SEQUENCE [LARGE SCALE GENOMIC DNA]</scope>
    <source>
        <strain evidence="1 2">DSM 45490</strain>
    </source>
</reference>
<dbReference type="PRINTS" id="PR01950">
    <property type="entry name" value="LANCSUPER"/>
</dbReference>
<evidence type="ECO:0000313" key="1">
    <source>
        <dbReference type="EMBL" id="NIK62377.1"/>
    </source>
</evidence>
<sequence>MTYGELAERSWSWVVSQVRWDDDGPWIPESGDGAKPEEYVEGMHSGIGGLAHVLAEIRLVRPWTSEEQQLAAGIAARIRSAIPADTTITYFDGLVSSIGVLTALEEPGSAAALDRLFELVDDERGGWAQSFLEPPKYHENARCNDVTLGTASVLMGALWALRRSPDVAVRRDPHPGGEAERQVAHRARRLARRLTGWTADWLLAEQEVTPAGLNWLFAPRRFYTGEPTEMPNFSHGLAGIVAVLAAAGAELDRPELVDAARRGAEHLVTLGITDDQGFRVPRVIPWAERHGDEFTYNWCHGGAGTASAFSALEYAGVPQIAGETPAAWRRRCLDGVRYSGIPERLRPGFWDNDGRCCGTAGVGDAFLDAWQGDGDERDLEFAVRMGDTLVDHASPEGYWQFVEHRNEDPLLPPGVGWMQGAAGIAAYLFRLQRVLDGDQRAVERMDNWWGLTR</sequence>
<keyword evidence="2" id="KW-1185">Reference proteome</keyword>
<dbReference type="GO" id="GO:0031179">
    <property type="term" value="P:peptide modification"/>
    <property type="evidence" value="ECO:0007669"/>
    <property type="project" value="InterPro"/>
</dbReference>
<dbReference type="RefSeq" id="WP_167217476.1">
    <property type="nucleotide sequence ID" value="NZ_JAASRO010000001.1"/>
</dbReference>
<dbReference type="Proteomes" id="UP000555407">
    <property type="component" value="Unassembled WGS sequence"/>
</dbReference>
<name>A0A7X5VL18_9ACTN</name>
<dbReference type="EMBL" id="JAASRO010000001">
    <property type="protein sequence ID" value="NIK62377.1"/>
    <property type="molecule type" value="Genomic_DNA"/>
</dbReference>
<evidence type="ECO:0000313" key="2">
    <source>
        <dbReference type="Proteomes" id="UP000555407"/>
    </source>
</evidence>
<dbReference type="AlphaFoldDB" id="A0A7X5VL18"/>
<dbReference type="InterPro" id="IPR012341">
    <property type="entry name" value="6hp_glycosidase-like_sf"/>
</dbReference>
<dbReference type="Gene3D" id="1.50.10.10">
    <property type="match status" value="1"/>
</dbReference>
<dbReference type="Pfam" id="PF05147">
    <property type="entry name" value="LANC_like"/>
    <property type="match status" value="1"/>
</dbReference>
<accession>A0A7X5VL18</accession>
<protein>
    <recommendedName>
        <fullName evidence="3">Lanthionine synthetase-like protein</fullName>
    </recommendedName>
</protein>
<dbReference type="InterPro" id="IPR007822">
    <property type="entry name" value="LANC-like"/>
</dbReference>
<organism evidence="1 2">
    <name type="scientific">Kribbella shirazensis</name>
    <dbReference type="NCBI Taxonomy" id="1105143"/>
    <lineage>
        <taxon>Bacteria</taxon>
        <taxon>Bacillati</taxon>
        <taxon>Actinomycetota</taxon>
        <taxon>Actinomycetes</taxon>
        <taxon>Propionibacteriales</taxon>
        <taxon>Kribbellaceae</taxon>
        <taxon>Kribbella</taxon>
    </lineage>
</organism>
<dbReference type="GO" id="GO:0005975">
    <property type="term" value="P:carbohydrate metabolic process"/>
    <property type="evidence" value="ECO:0007669"/>
    <property type="project" value="InterPro"/>
</dbReference>
<proteinExistence type="predicted"/>
<comment type="caution">
    <text evidence="1">The sequence shown here is derived from an EMBL/GenBank/DDBJ whole genome shotgun (WGS) entry which is preliminary data.</text>
</comment>
<evidence type="ECO:0008006" key="3">
    <source>
        <dbReference type="Google" id="ProtNLM"/>
    </source>
</evidence>
<dbReference type="SMART" id="SM01260">
    <property type="entry name" value="LANC_like"/>
    <property type="match status" value="1"/>
</dbReference>
<gene>
    <name evidence="1" type="ORF">BJY22_008094</name>
</gene>
<dbReference type="CDD" id="cd04434">
    <property type="entry name" value="LanC_like"/>
    <property type="match status" value="1"/>
</dbReference>